<comment type="caution">
    <text evidence="2">The sequence shown here is derived from an EMBL/GenBank/DDBJ whole genome shotgun (WGS) entry which is preliminary data.</text>
</comment>
<evidence type="ECO:0000313" key="3">
    <source>
        <dbReference type="Proteomes" id="UP001500879"/>
    </source>
</evidence>
<dbReference type="Proteomes" id="UP001500879">
    <property type="component" value="Unassembled WGS sequence"/>
</dbReference>
<evidence type="ECO:0000313" key="2">
    <source>
        <dbReference type="EMBL" id="GAA0422191.1"/>
    </source>
</evidence>
<organism evidence="2 3">
    <name type="scientific">Streptomyces luteireticuli</name>
    <dbReference type="NCBI Taxonomy" id="173858"/>
    <lineage>
        <taxon>Bacteria</taxon>
        <taxon>Bacillati</taxon>
        <taxon>Actinomycetota</taxon>
        <taxon>Actinomycetes</taxon>
        <taxon>Kitasatosporales</taxon>
        <taxon>Streptomycetaceae</taxon>
        <taxon>Streptomyces</taxon>
    </lineage>
</organism>
<accession>A0ABN0YZF6</accession>
<keyword evidence="3" id="KW-1185">Reference proteome</keyword>
<feature type="compositionally biased region" description="Basic residues" evidence="1">
    <location>
        <begin position="28"/>
        <end position="38"/>
    </location>
</feature>
<protein>
    <submittedName>
        <fullName evidence="2">Uncharacterized protein</fullName>
    </submittedName>
</protein>
<proteinExistence type="predicted"/>
<feature type="region of interest" description="Disordered" evidence="1">
    <location>
        <begin position="1"/>
        <end position="92"/>
    </location>
</feature>
<reference evidence="2 3" key="1">
    <citation type="journal article" date="2019" name="Int. J. Syst. Evol. Microbiol.">
        <title>The Global Catalogue of Microorganisms (GCM) 10K type strain sequencing project: providing services to taxonomists for standard genome sequencing and annotation.</title>
        <authorList>
            <consortium name="The Broad Institute Genomics Platform"/>
            <consortium name="The Broad Institute Genome Sequencing Center for Infectious Disease"/>
            <person name="Wu L."/>
            <person name="Ma J."/>
        </authorList>
    </citation>
    <scope>NUCLEOTIDE SEQUENCE [LARGE SCALE GENOMIC DNA]</scope>
    <source>
        <strain evidence="2 3">JCM 4788</strain>
    </source>
</reference>
<sequence>MKGRARGKPKPELTPAHGPWWTAEAKRRQQRKPVRVRRGPATVTGERAPAQHHAAPQRHGSRTPPEGKGIRADPGARRLWSPVTSNQGADPE</sequence>
<evidence type="ECO:0000256" key="1">
    <source>
        <dbReference type="SAM" id="MobiDB-lite"/>
    </source>
</evidence>
<gene>
    <name evidence="2" type="ORF">GCM10010357_49510</name>
</gene>
<name>A0ABN0YZF6_9ACTN</name>
<feature type="compositionally biased region" description="Polar residues" evidence="1">
    <location>
        <begin position="82"/>
        <end position="92"/>
    </location>
</feature>
<dbReference type="EMBL" id="BAAABX010000053">
    <property type="protein sequence ID" value="GAA0422191.1"/>
    <property type="molecule type" value="Genomic_DNA"/>
</dbReference>